<gene>
    <name evidence="2" type="ORF">CMV_029310</name>
</gene>
<feature type="region of interest" description="Disordered" evidence="1">
    <location>
        <begin position="120"/>
        <end position="154"/>
    </location>
</feature>
<reference evidence="2" key="1">
    <citation type="submission" date="2020-03" db="EMBL/GenBank/DDBJ databases">
        <title>Castanea mollissima Vanexum genome sequencing.</title>
        <authorList>
            <person name="Staton M."/>
        </authorList>
    </citation>
    <scope>NUCLEOTIDE SEQUENCE</scope>
    <source>
        <tissue evidence="2">Leaf</tissue>
    </source>
</reference>
<name>A0A8J4V7I6_9ROSI</name>
<proteinExistence type="predicted"/>
<sequence>MLLNKKRNVSNGVSSPLSCGDALQGKVSIERDSISWNVLSHTTIHETQSLHSGSNDETFVRRTRRRQYNPEAENRNSLVNILGRTIVNEDGSVTTNITEQQLPLLEGSIQSAAAEVAKQDFCDDSDRESNNLSTSDPRRKHHNHQPSDNHSNSHNNGKLALCQLKIRLLSTWIIVEWLGKPMIVDWLGKPMSVDLSSKLIHVLSTWIIVDWLGKPMIVLLRR</sequence>
<dbReference type="AlphaFoldDB" id="A0A8J4V7I6"/>
<comment type="caution">
    <text evidence="2">The sequence shown here is derived from an EMBL/GenBank/DDBJ whole genome shotgun (WGS) entry which is preliminary data.</text>
</comment>
<dbReference type="EMBL" id="JRKL02012670">
    <property type="protein sequence ID" value="KAF3944200.1"/>
    <property type="molecule type" value="Genomic_DNA"/>
</dbReference>
<organism evidence="2 3">
    <name type="scientific">Castanea mollissima</name>
    <name type="common">Chinese chestnut</name>
    <dbReference type="NCBI Taxonomy" id="60419"/>
    <lineage>
        <taxon>Eukaryota</taxon>
        <taxon>Viridiplantae</taxon>
        <taxon>Streptophyta</taxon>
        <taxon>Embryophyta</taxon>
        <taxon>Tracheophyta</taxon>
        <taxon>Spermatophyta</taxon>
        <taxon>Magnoliopsida</taxon>
        <taxon>eudicotyledons</taxon>
        <taxon>Gunneridae</taxon>
        <taxon>Pentapetalae</taxon>
        <taxon>rosids</taxon>
        <taxon>fabids</taxon>
        <taxon>Fagales</taxon>
        <taxon>Fagaceae</taxon>
        <taxon>Castanea</taxon>
    </lineage>
</organism>
<evidence type="ECO:0000313" key="2">
    <source>
        <dbReference type="EMBL" id="KAF3944200.1"/>
    </source>
</evidence>
<evidence type="ECO:0000313" key="3">
    <source>
        <dbReference type="Proteomes" id="UP000737018"/>
    </source>
</evidence>
<accession>A0A8J4V7I6</accession>
<dbReference type="Proteomes" id="UP000737018">
    <property type="component" value="Unassembled WGS sequence"/>
</dbReference>
<keyword evidence="3" id="KW-1185">Reference proteome</keyword>
<evidence type="ECO:0000256" key="1">
    <source>
        <dbReference type="SAM" id="MobiDB-lite"/>
    </source>
</evidence>
<protein>
    <submittedName>
        <fullName evidence="2">Uncharacterized protein</fullName>
    </submittedName>
</protein>
<dbReference type="OrthoDB" id="2272314at2759"/>